<dbReference type="Proteomes" id="UP001454036">
    <property type="component" value="Unassembled WGS sequence"/>
</dbReference>
<organism evidence="1 2">
    <name type="scientific">Lithospermum erythrorhizon</name>
    <name type="common">Purple gromwell</name>
    <name type="synonym">Lithospermum officinale var. erythrorhizon</name>
    <dbReference type="NCBI Taxonomy" id="34254"/>
    <lineage>
        <taxon>Eukaryota</taxon>
        <taxon>Viridiplantae</taxon>
        <taxon>Streptophyta</taxon>
        <taxon>Embryophyta</taxon>
        <taxon>Tracheophyta</taxon>
        <taxon>Spermatophyta</taxon>
        <taxon>Magnoliopsida</taxon>
        <taxon>eudicotyledons</taxon>
        <taxon>Gunneridae</taxon>
        <taxon>Pentapetalae</taxon>
        <taxon>asterids</taxon>
        <taxon>lamiids</taxon>
        <taxon>Boraginales</taxon>
        <taxon>Boraginaceae</taxon>
        <taxon>Boraginoideae</taxon>
        <taxon>Lithospermeae</taxon>
        <taxon>Lithospermum</taxon>
    </lineage>
</organism>
<evidence type="ECO:0000313" key="1">
    <source>
        <dbReference type="EMBL" id="GAA0185620.1"/>
    </source>
</evidence>
<proteinExistence type="predicted"/>
<dbReference type="AlphaFoldDB" id="A0AAV3RXP4"/>
<keyword evidence="2" id="KW-1185">Reference proteome</keyword>
<reference evidence="1 2" key="1">
    <citation type="submission" date="2024-01" db="EMBL/GenBank/DDBJ databases">
        <title>The complete chloroplast genome sequence of Lithospermum erythrorhizon: insights into the phylogenetic relationship among Boraginaceae species and the maternal lineages of purple gromwells.</title>
        <authorList>
            <person name="Okada T."/>
            <person name="Watanabe K."/>
        </authorList>
    </citation>
    <scope>NUCLEOTIDE SEQUENCE [LARGE SCALE GENOMIC DNA]</scope>
</reference>
<protein>
    <submittedName>
        <fullName evidence="1">Uncharacterized protein</fullName>
    </submittedName>
</protein>
<gene>
    <name evidence="1" type="ORF">LIER_32908</name>
</gene>
<accession>A0AAV3RXP4</accession>
<sequence>MLGVASVKTQLEILLRKIDITEIYMRVLGASSLTVRVIGYDCKLLKNEICLLHCNSMHLNLQGVALLKELKLFQAPINALDRGLKWEKEKTTLLETYVQYIAWNAIPILYSSNDQEMERERSELDQALSQVREHIKYFLSQFGELKLHKYPKTDPFAFLEVFCSNLKELRVSRPKLIEIMNTEIEVLHLYFNQLRSFFSIPECLKRT</sequence>
<name>A0AAV3RXP4_LITER</name>
<evidence type="ECO:0000313" key="2">
    <source>
        <dbReference type="Proteomes" id="UP001454036"/>
    </source>
</evidence>
<dbReference type="EMBL" id="BAABME010012892">
    <property type="protein sequence ID" value="GAA0185620.1"/>
    <property type="molecule type" value="Genomic_DNA"/>
</dbReference>
<comment type="caution">
    <text evidence="1">The sequence shown here is derived from an EMBL/GenBank/DDBJ whole genome shotgun (WGS) entry which is preliminary data.</text>
</comment>